<gene>
    <name evidence="10" type="primary">LOC100834217</name>
    <name evidence="9" type="ORF">BRADI_3g46200v3</name>
</gene>
<dbReference type="GO" id="GO:0046983">
    <property type="term" value="F:protein dimerization activity"/>
    <property type="evidence" value="ECO:0007669"/>
    <property type="project" value="InterPro"/>
</dbReference>
<feature type="domain" description="BHLH" evidence="8">
    <location>
        <begin position="262"/>
        <end position="311"/>
    </location>
</feature>
<feature type="compositionally biased region" description="Basic and acidic residues" evidence="7">
    <location>
        <begin position="444"/>
        <end position="453"/>
    </location>
</feature>
<dbReference type="GO" id="GO:0080147">
    <property type="term" value="P:root hair cell development"/>
    <property type="evidence" value="ECO:0007669"/>
    <property type="project" value="UniProtKB-ARBA"/>
</dbReference>
<name>A0A0Q3M621_BRADI</name>
<evidence type="ECO:0000256" key="4">
    <source>
        <dbReference type="ARBA" id="ARBA00023125"/>
    </source>
</evidence>
<dbReference type="GeneID" id="100834217"/>
<dbReference type="PANTHER" id="PTHR16223">
    <property type="entry name" value="TRANSCRIPTION FACTOR BHLH83-RELATED"/>
    <property type="match status" value="1"/>
</dbReference>
<evidence type="ECO:0000256" key="2">
    <source>
        <dbReference type="ARBA" id="ARBA00005510"/>
    </source>
</evidence>
<dbReference type="SMART" id="SM00353">
    <property type="entry name" value="HLH"/>
    <property type="match status" value="1"/>
</dbReference>
<evidence type="ECO:0000313" key="9">
    <source>
        <dbReference type="EMBL" id="KQJ99949.1"/>
    </source>
</evidence>
<evidence type="ECO:0000313" key="11">
    <source>
        <dbReference type="Proteomes" id="UP000008810"/>
    </source>
</evidence>
<dbReference type="InterPro" id="IPR011598">
    <property type="entry name" value="bHLH_dom"/>
</dbReference>
<proteinExistence type="inferred from homology"/>
<sequence>MGGFVDPFIPSPAWPQDMVFPGSSWAGSSAQGMGFHHLQNGSSPTQLITDKELAAATVFPAGNNAKLHDHEQQLLLRSTDDLDYTLCSILGGQNVSLTDSAPVLCSSSNESSGSEQSGAAGVLPQFLMGERHPVPVAWASGYAGEETPQSFGFPGDDLLHEAAPNGYQQLGTVAPAQLQLHDDAKFSAGKLLSFAPGQQQIRPDIDTLQQEFGSGLRHLNLVPGAQLAPFNPKQCAEDGRNGNGVAVGGGAPKARVRARRGQATDPHSIAERLRREKISDRMKNLQELVPNSNKTDKASMLEEIIEYIKFLQLQTKVLSMSRLGATDALVPLLMDSHNESSGLVMGSPKSGAAAGGKGHAGHRQTDSDDFVEDKVVLEQEVAQMMEDNMTMAMQYLQNRGLCLMPITLASAISVQKGTFSATVRPENGGKDDVKRVPTVLPSQKEVKSRPNVA</sequence>
<dbReference type="PANTHER" id="PTHR16223:SF215">
    <property type="entry name" value="OS02G0564700 PROTEIN"/>
    <property type="match status" value="1"/>
</dbReference>
<feature type="region of interest" description="Disordered" evidence="7">
    <location>
        <begin position="243"/>
        <end position="266"/>
    </location>
</feature>
<evidence type="ECO:0000256" key="5">
    <source>
        <dbReference type="ARBA" id="ARBA00023163"/>
    </source>
</evidence>
<dbReference type="STRING" id="15368.A0A0Q3M621"/>
<dbReference type="PROSITE" id="PS50888">
    <property type="entry name" value="BHLH"/>
    <property type="match status" value="1"/>
</dbReference>
<dbReference type="EMBL" id="CM000882">
    <property type="protein sequence ID" value="KQJ99949.1"/>
    <property type="molecule type" value="Genomic_DNA"/>
</dbReference>
<evidence type="ECO:0000256" key="7">
    <source>
        <dbReference type="SAM" id="MobiDB-lite"/>
    </source>
</evidence>
<feature type="region of interest" description="Disordered" evidence="7">
    <location>
        <begin position="423"/>
        <end position="453"/>
    </location>
</feature>
<evidence type="ECO:0000259" key="8">
    <source>
        <dbReference type="PROSITE" id="PS50888"/>
    </source>
</evidence>
<keyword evidence="4" id="KW-0238">DNA-binding</keyword>
<keyword evidence="3" id="KW-0805">Transcription regulation</keyword>
<dbReference type="OrthoDB" id="2020857at2759"/>
<dbReference type="AlphaFoldDB" id="A0A0Q3M621"/>
<dbReference type="GO" id="GO:0000981">
    <property type="term" value="F:DNA-binding transcription factor activity, RNA polymerase II-specific"/>
    <property type="evidence" value="ECO:0000318"/>
    <property type="project" value="GO_Central"/>
</dbReference>
<dbReference type="GO" id="GO:0006357">
    <property type="term" value="P:regulation of transcription by RNA polymerase II"/>
    <property type="evidence" value="ECO:0000318"/>
    <property type="project" value="GO_Central"/>
</dbReference>
<evidence type="ECO:0000256" key="1">
    <source>
        <dbReference type="ARBA" id="ARBA00004123"/>
    </source>
</evidence>
<keyword evidence="11" id="KW-1185">Reference proteome</keyword>
<feature type="region of interest" description="Disordered" evidence="7">
    <location>
        <begin position="341"/>
        <end position="367"/>
    </location>
</feature>
<keyword evidence="6" id="KW-0539">Nucleus</keyword>
<evidence type="ECO:0000256" key="6">
    <source>
        <dbReference type="ARBA" id="ARBA00023242"/>
    </source>
</evidence>
<dbReference type="Gene3D" id="4.10.280.10">
    <property type="entry name" value="Helix-loop-helix DNA-binding domain"/>
    <property type="match status" value="1"/>
</dbReference>
<dbReference type="EnsemblPlants" id="PNT68849">
    <property type="protein sequence ID" value="PNT68849"/>
    <property type="gene ID" value="BRADI_3g46200v3"/>
</dbReference>
<reference evidence="10" key="3">
    <citation type="submission" date="2018-08" db="UniProtKB">
        <authorList>
            <consortium name="EnsemblPlants"/>
        </authorList>
    </citation>
    <scope>IDENTIFICATION</scope>
    <source>
        <strain evidence="10">cv. Bd21</strain>
    </source>
</reference>
<dbReference type="Proteomes" id="UP000008810">
    <property type="component" value="Chromosome 3"/>
</dbReference>
<evidence type="ECO:0000256" key="3">
    <source>
        <dbReference type="ARBA" id="ARBA00023015"/>
    </source>
</evidence>
<reference evidence="9 10" key="1">
    <citation type="journal article" date="2010" name="Nature">
        <title>Genome sequencing and analysis of the model grass Brachypodium distachyon.</title>
        <authorList>
            <consortium name="International Brachypodium Initiative"/>
        </authorList>
    </citation>
    <scope>NUCLEOTIDE SEQUENCE [LARGE SCALE GENOMIC DNA]</scope>
    <source>
        <strain evidence="9">Bd21</strain>
        <strain evidence="10">cv. Bd21</strain>
    </source>
</reference>
<reference evidence="9" key="2">
    <citation type="submission" date="2017-06" db="EMBL/GenBank/DDBJ databases">
        <title>WGS assembly of Brachypodium distachyon.</title>
        <authorList>
            <consortium name="The International Brachypodium Initiative"/>
            <person name="Lucas S."/>
            <person name="Harmon-Smith M."/>
            <person name="Lail K."/>
            <person name="Tice H."/>
            <person name="Grimwood J."/>
            <person name="Bruce D."/>
            <person name="Barry K."/>
            <person name="Shu S."/>
            <person name="Lindquist E."/>
            <person name="Wang M."/>
            <person name="Pitluck S."/>
            <person name="Vogel J.P."/>
            <person name="Garvin D.F."/>
            <person name="Mockler T.C."/>
            <person name="Schmutz J."/>
            <person name="Rokhsar D."/>
            <person name="Bevan M.W."/>
        </authorList>
    </citation>
    <scope>NUCLEOTIDE SEQUENCE</scope>
    <source>
        <strain evidence="9">Bd21</strain>
    </source>
</reference>
<dbReference type="Pfam" id="PF00010">
    <property type="entry name" value="HLH"/>
    <property type="match status" value="1"/>
</dbReference>
<keyword evidence="5" id="KW-0804">Transcription</keyword>
<comment type="subcellular location">
    <subcellularLocation>
        <location evidence="1">Nucleus</location>
    </subcellularLocation>
</comment>
<dbReference type="GO" id="GO:0000978">
    <property type="term" value="F:RNA polymerase II cis-regulatory region sequence-specific DNA binding"/>
    <property type="evidence" value="ECO:0000318"/>
    <property type="project" value="GO_Central"/>
</dbReference>
<comment type="similarity">
    <text evidence="2">Belongs to the bHLH protein family.</text>
</comment>
<protein>
    <recommendedName>
        <fullName evidence="8">BHLH domain-containing protein</fullName>
    </recommendedName>
</protein>
<organism evidence="9">
    <name type="scientific">Brachypodium distachyon</name>
    <name type="common">Purple false brome</name>
    <name type="synonym">Trachynia distachya</name>
    <dbReference type="NCBI Taxonomy" id="15368"/>
    <lineage>
        <taxon>Eukaryota</taxon>
        <taxon>Viridiplantae</taxon>
        <taxon>Streptophyta</taxon>
        <taxon>Embryophyta</taxon>
        <taxon>Tracheophyta</taxon>
        <taxon>Spermatophyta</taxon>
        <taxon>Magnoliopsida</taxon>
        <taxon>Liliopsida</taxon>
        <taxon>Poales</taxon>
        <taxon>Poaceae</taxon>
        <taxon>BOP clade</taxon>
        <taxon>Pooideae</taxon>
        <taxon>Stipodae</taxon>
        <taxon>Brachypodieae</taxon>
        <taxon>Brachypodium</taxon>
    </lineage>
</organism>
<dbReference type="FunFam" id="4.10.280.10:FF:000017">
    <property type="entry name" value="Transcription factor bHLH66"/>
    <property type="match status" value="1"/>
</dbReference>
<dbReference type="EnsemblPlants" id="KQJ99949">
    <property type="protein sequence ID" value="KQJ99949"/>
    <property type="gene ID" value="BRADI_3g46200v3"/>
</dbReference>
<dbReference type="GO" id="GO:0005634">
    <property type="term" value="C:nucleus"/>
    <property type="evidence" value="ECO:0000318"/>
    <property type="project" value="GO_Central"/>
</dbReference>
<accession>A0A0Q3M621</accession>
<dbReference type="Gramene" id="KQJ99949">
    <property type="protein sequence ID" value="KQJ99949"/>
    <property type="gene ID" value="BRADI_3g46200v3"/>
</dbReference>
<dbReference type="ExpressionAtlas" id="A0A0Q3M621">
    <property type="expression patterns" value="baseline and differential"/>
</dbReference>
<dbReference type="RefSeq" id="XP_024318299.1">
    <property type="nucleotide sequence ID" value="XM_024462531.1"/>
</dbReference>
<dbReference type="InterPro" id="IPR045843">
    <property type="entry name" value="IND-like"/>
</dbReference>
<dbReference type="Gramene" id="PNT68849">
    <property type="protein sequence ID" value="PNT68849"/>
    <property type="gene ID" value="BRADI_3g46200v3"/>
</dbReference>
<dbReference type="SUPFAM" id="SSF47459">
    <property type="entry name" value="HLH, helix-loop-helix DNA-binding domain"/>
    <property type="match status" value="1"/>
</dbReference>
<evidence type="ECO:0000313" key="10">
    <source>
        <dbReference type="EnsemblPlants" id="KQJ99949"/>
    </source>
</evidence>
<dbReference type="EMBL" id="CM000882">
    <property type="protein sequence ID" value="PNT68849.1"/>
    <property type="molecule type" value="Genomic_DNA"/>
</dbReference>
<dbReference type="InterPro" id="IPR036638">
    <property type="entry name" value="HLH_DNA-bd_sf"/>
</dbReference>